<sequence>MKISDITARVIGDKRRWRAYKARTKRLPENYRIAVDALERYLMFFGAADGDSAATMFEDLADLFERAAADGTAIREIVGEDPVDFVEAFIQNYTKGGWIIRERDRLTNGIKRAEEAAGEALS</sequence>
<gene>
    <name evidence="1" type="ORF">VA596_12805</name>
</gene>
<reference evidence="1 2" key="1">
    <citation type="submission" date="2023-12" db="EMBL/GenBank/DDBJ databases">
        <title>Amycolatopsis sp. V23-08.</title>
        <authorList>
            <person name="Somphong A."/>
        </authorList>
    </citation>
    <scope>NUCLEOTIDE SEQUENCE [LARGE SCALE GENOMIC DNA]</scope>
    <source>
        <strain evidence="1 2">V23-08</strain>
    </source>
</reference>
<name>A0ABU5R3K8_9PSEU</name>
<proteinExistence type="predicted"/>
<dbReference type="InterPro" id="IPR008316">
    <property type="entry name" value="UCP029876"/>
</dbReference>
<evidence type="ECO:0000313" key="2">
    <source>
        <dbReference type="Proteomes" id="UP001304298"/>
    </source>
</evidence>
<dbReference type="Gene3D" id="1.10.1900.10">
    <property type="entry name" value="c-terminal domain of poly(a) binding protein"/>
    <property type="match status" value="1"/>
</dbReference>
<comment type="caution">
    <text evidence="1">The sequence shown here is derived from an EMBL/GenBank/DDBJ whole genome shotgun (WGS) entry which is preliminary data.</text>
</comment>
<protein>
    <submittedName>
        <fullName evidence="1">DUF1048 domain-containing protein</fullName>
    </submittedName>
</protein>
<dbReference type="Proteomes" id="UP001304298">
    <property type="component" value="Unassembled WGS sequence"/>
</dbReference>
<dbReference type="EMBL" id="JAYFSI010000002">
    <property type="protein sequence ID" value="MEA5360419.1"/>
    <property type="molecule type" value="Genomic_DNA"/>
</dbReference>
<organism evidence="1 2">
    <name type="scientific">Amycolatopsis heterodermiae</name>
    <dbReference type="NCBI Taxonomy" id="3110235"/>
    <lineage>
        <taxon>Bacteria</taxon>
        <taxon>Bacillati</taxon>
        <taxon>Actinomycetota</taxon>
        <taxon>Actinomycetes</taxon>
        <taxon>Pseudonocardiales</taxon>
        <taxon>Pseudonocardiaceae</taxon>
        <taxon>Amycolatopsis</taxon>
    </lineage>
</organism>
<evidence type="ECO:0000313" key="1">
    <source>
        <dbReference type="EMBL" id="MEA5360419.1"/>
    </source>
</evidence>
<dbReference type="Pfam" id="PF06304">
    <property type="entry name" value="DUF1048"/>
    <property type="match status" value="1"/>
</dbReference>
<dbReference type="SUPFAM" id="SSF158560">
    <property type="entry name" value="BH3980-like"/>
    <property type="match status" value="1"/>
</dbReference>
<accession>A0ABU5R3K8</accession>
<keyword evidence="2" id="KW-1185">Reference proteome</keyword>
<dbReference type="RefSeq" id="WP_323326541.1">
    <property type="nucleotide sequence ID" value="NZ_JAYFSI010000002.1"/>
</dbReference>